<dbReference type="NCBIfam" id="TIGR00406">
    <property type="entry name" value="prmA"/>
    <property type="match status" value="1"/>
</dbReference>
<protein>
    <recommendedName>
        <fullName evidence="6">Ribosomal protein L11 methyltransferase</fullName>
        <shortName evidence="6">L11 Mtase</shortName>
        <ecNumber evidence="6">2.1.1.-</ecNumber>
    </recommendedName>
</protein>
<dbReference type="GO" id="GO:0005840">
    <property type="term" value="C:ribosome"/>
    <property type="evidence" value="ECO:0007669"/>
    <property type="project" value="UniProtKB-KW"/>
</dbReference>
<evidence type="ECO:0000256" key="3">
    <source>
        <dbReference type="ARBA" id="ARBA00022603"/>
    </source>
</evidence>
<dbReference type="GO" id="GO:0016279">
    <property type="term" value="F:protein-lysine N-methyltransferase activity"/>
    <property type="evidence" value="ECO:0007669"/>
    <property type="project" value="RHEA"/>
</dbReference>
<keyword evidence="4 6" id="KW-0808">Transferase</keyword>
<keyword evidence="5 6" id="KW-0949">S-adenosyl-L-methionine</keyword>
<keyword evidence="8" id="KW-1185">Reference proteome</keyword>
<dbReference type="InterPro" id="IPR050078">
    <property type="entry name" value="Ribosomal_L11_MeTrfase_PrmA"/>
</dbReference>
<comment type="function">
    <text evidence="6">Methylates ribosomal protein L11.</text>
</comment>
<comment type="similarity">
    <text evidence="1 6">Belongs to the methyltransferase superfamily. PrmA family.</text>
</comment>
<evidence type="ECO:0000313" key="8">
    <source>
        <dbReference type="Proteomes" id="UP000014977"/>
    </source>
</evidence>
<dbReference type="eggNOG" id="COG2264">
    <property type="taxonomic scope" value="Bacteria"/>
</dbReference>
<dbReference type="AlphaFoldDB" id="S7TRV0"/>
<dbReference type="CDD" id="cd02440">
    <property type="entry name" value="AdoMet_MTases"/>
    <property type="match status" value="1"/>
</dbReference>
<proteinExistence type="inferred from homology"/>
<dbReference type="HAMAP" id="MF_00735">
    <property type="entry name" value="Methyltr_PrmA"/>
    <property type="match status" value="1"/>
</dbReference>
<dbReference type="EMBL" id="ATHJ01000088">
    <property type="protein sequence ID" value="EPR39701.1"/>
    <property type="molecule type" value="Genomic_DNA"/>
</dbReference>
<dbReference type="PIRSF" id="PIRSF000401">
    <property type="entry name" value="RPL11_MTase"/>
    <property type="match status" value="1"/>
</dbReference>
<dbReference type="InterPro" id="IPR029063">
    <property type="entry name" value="SAM-dependent_MTases_sf"/>
</dbReference>
<comment type="catalytic activity">
    <reaction evidence="6">
        <text>L-lysyl-[protein] + 3 S-adenosyl-L-methionine = N(6),N(6),N(6)-trimethyl-L-lysyl-[protein] + 3 S-adenosyl-L-homocysteine + 3 H(+)</text>
        <dbReference type="Rhea" id="RHEA:54192"/>
        <dbReference type="Rhea" id="RHEA-COMP:9752"/>
        <dbReference type="Rhea" id="RHEA-COMP:13826"/>
        <dbReference type="ChEBI" id="CHEBI:15378"/>
        <dbReference type="ChEBI" id="CHEBI:29969"/>
        <dbReference type="ChEBI" id="CHEBI:57856"/>
        <dbReference type="ChEBI" id="CHEBI:59789"/>
        <dbReference type="ChEBI" id="CHEBI:61961"/>
    </reaction>
</comment>
<dbReference type="InterPro" id="IPR004498">
    <property type="entry name" value="Ribosomal_PrmA_MeTrfase"/>
</dbReference>
<comment type="subcellular location">
    <subcellularLocation>
        <location evidence="6">Cytoplasm</location>
    </subcellularLocation>
</comment>
<evidence type="ECO:0000313" key="7">
    <source>
        <dbReference type="EMBL" id="EPR39701.1"/>
    </source>
</evidence>
<dbReference type="Gene3D" id="3.40.50.150">
    <property type="entry name" value="Vaccinia Virus protein VP39"/>
    <property type="match status" value="1"/>
</dbReference>
<evidence type="ECO:0000256" key="5">
    <source>
        <dbReference type="ARBA" id="ARBA00022691"/>
    </source>
</evidence>
<feature type="binding site" evidence="6">
    <location>
        <position position="199"/>
    </location>
    <ligand>
        <name>S-adenosyl-L-methionine</name>
        <dbReference type="ChEBI" id="CHEBI:59789"/>
    </ligand>
</feature>
<keyword evidence="2 6" id="KW-0963">Cytoplasm</keyword>
<feature type="binding site" evidence="6">
    <location>
        <position position="177"/>
    </location>
    <ligand>
        <name>S-adenosyl-L-methionine</name>
        <dbReference type="ChEBI" id="CHEBI:59789"/>
    </ligand>
</feature>
<feature type="binding site" evidence="6">
    <location>
        <position position="156"/>
    </location>
    <ligand>
        <name>S-adenosyl-L-methionine</name>
        <dbReference type="ChEBI" id="CHEBI:59789"/>
    </ligand>
</feature>
<comment type="caution">
    <text evidence="7">The sequence shown here is derived from an EMBL/GenBank/DDBJ whole genome shotgun (WGS) entry which is preliminary data.</text>
</comment>
<name>S7TRV0_DESML</name>
<dbReference type="Pfam" id="PF06325">
    <property type="entry name" value="PrmA"/>
    <property type="match status" value="1"/>
</dbReference>
<evidence type="ECO:0000256" key="1">
    <source>
        <dbReference type="ARBA" id="ARBA00009741"/>
    </source>
</evidence>
<dbReference type="OrthoDB" id="9785995at2"/>
<dbReference type="PANTHER" id="PTHR43648">
    <property type="entry name" value="ELECTRON TRANSFER FLAVOPROTEIN BETA SUBUNIT LYSINE METHYLTRANSFERASE"/>
    <property type="match status" value="1"/>
</dbReference>
<reference evidence="7 8" key="1">
    <citation type="journal article" date="2013" name="Genome Announc.">
        <title>Draft genome sequences for three mercury-methylating, sulfate-reducing bacteria.</title>
        <authorList>
            <person name="Brown S.D."/>
            <person name="Hurt R.A.Jr."/>
            <person name="Gilmour C.C."/>
            <person name="Elias D.A."/>
        </authorList>
    </citation>
    <scope>NUCLEOTIDE SEQUENCE [LARGE SCALE GENOMIC DNA]</scope>
    <source>
        <strain evidence="7 8">DSM 2059</strain>
    </source>
</reference>
<gene>
    <name evidence="6" type="primary">prmA</name>
    <name evidence="7" type="ORF">dsmv_2549</name>
</gene>
<dbReference type="SUPFAM" id="SSF53335">
    <property type="entry name" value="S-adenosyl-L-methionine-dependent methyltransferases"/>
    <property type="match status" value="1"/>
</dbReference>
<feature type="binding site" evidence="6">
    <location>
        <position position="243"/>
    </location>
    <ligand>
        <name>S-adenosyl-L-methionine</name>
        <dbReference type="ChEBI" id="CHEBI:59789"/>
    </ligand>
</feature>
<dbReference type="Proteomes" id="UP000014977">
    <property type="component" value="Unassembled WGS sequence"/>
</dbReference>
<evidence type="ECO:0000256" key="4">
    <source>
        <dbReference type="ARBA" id="ARBA00022679"/>
    </source>
</evidence>
<evidence type="ECO:0000256" key="6">
    <source>
        <dbReference type="HAMAP-Rule" id="MF_00735"/>
    </source>
</evidence>
<accession>S7TRV0</accession>
<dbReference type="PATRIC" id="fig|1121405.3.peg.2199"/>
<keyword evidence="3 6" id="KW-0489">Methyltransferase</keyword>
<dbReference type="RefSeq" id="WP_020877306.1">
    <property type="nucleotide sequence ID" value="NZ_ATHJ01000088.1"/>
</dbReference>
<dbReference type="EC" id="2.1.1.-" evidence="6"/>
<keyword evidence="7" id="KW-0689">Ribosomal protein</keyword>
<dbReference type="GO" id="GO:0005737">
    <property type="term" value="C:cytoplasm"/>
    <property type="evidence" value="ECO:0007669"/>
    <property type="project" value="UniProtKB-SubCell"/>
</dbReference>
<organism evidence="7 8">
    <name type="scientific">Desulfococcus multivorans DSM 2059</name>
    <dbReference type="NCBI Taxonomy" id="1121405"/>
    <lineage>
        <taxon>Bacteria</taxon>
        <taxon>Pseudomonadati</taxon>
        <taxon>Thermodesulfobacteriota</taxon>
        <taxon>Desulfobacteria</taxon>
        <taxon>Desulfobacterales</taxon>
        <taxon>Desulfococcaceae</taxon>
        <taxon>Desulfococcus</taxon>
    </lineage>
</organism>
<dbReference type="GO" id="GO:0032259">
    <property type="term" value="P:methylation"/>
    <property type="evidence" value="ECO:0007669"/>
    <property type="project" value="UniProtKB-KW"/>
</dbReference>
<dbReference type="STRING" id="897.B2D07_19150"/>
<dbReference type="PANTHER" id="PTHR43648:SF1">
    <property type="entry name" value="ELECTRON TRANSFER FLAVOPROTEIN BETA SUBUNIT LYSINE METHYLTRANSFERASE"/>
    <property type="match status" value="1"/>
</dbReference>
<sequence length="310" mass="33490">MKWTQVKVVFEFHDAVLGADLISDVFYDLGLQGVVVESPNMSPEEGWATDALPLPEVDAVSGYFPGNADGAQKISSLEEGLRVLGRRTGITTRLLFQELDEEDWAESWKAYFRPEKISDKIVVKPTWRDYTPTSPDEIILEIDPGMAFGTGTHPTTVLCIRLLETWLAPGIRFLDVGTGSGILMIAAGKLGAGLMVGVDKDGVAVDVARENLSKNGFGPGSAEIHAGDLLAGVSRTFDVVAANILSEVILLLLEDIPKVLSAGGIFICSGIISENRRKVADRMADIGFEVLDVREKDGWTAMAARFIGPK</sequence>
<keyword evidence="7" id="KW-0687">Ribonucleoprotein</keyword>
<evidence type="ECO:0000256" key="2">
    <source>
        <dbReference type="ARBA" id="ARBA00022490"/>
    </source>
</evidence>